<dbReference type="Pfam" id="PF13041">
    <property type="entry name" value="PPR_2"/>
    <property type="match status" value="2"/>
</dbReference>
<feature type="repeat" description="PPR" evidence="2">
    <location>
        <begin position="469"/>
        <end position="504"/>
    </location>
</feature>
<dbReference type="Proteomes" id="UP001472677">
    <property type="component" value="Unassembled WGS sequence"/>
</dbReference>
<evidence type="ECO:0000313" key="3">
    <source>
        <dbReference type="EMBL" id="KAK8512239.1"/>
    </source>
</evidence>
<keyword evidence="4" id="KW-1185">Reference proteome</keyword>
<feature type="repeat" description="PPR" evidence="2">
    <location>
        <begin position="200"/>
        <end position="230"/>
    </location>
</feature>
<evidence type="ECO:0000256" key="2">
    <source>
        <dbReference type="PROSITE-ProRule" id="PRU00708"/>
    </source>
</evidence>
<keyword evidence="1" id="KW-0677">Repeat</keyword>
<organism evidence="3 4">
    <name type="scientific">Hibiscus sabdariffa</name>
    <name type="common">roselle</name>
    <dbReference type="NCBI Taxonomy" id="183260"/>
    <lineage>
        <taxon>Eukaryota</taxon>
        <taxon>Viridiplantae</taxon>
        <taxon>Streptophyta</taxon>
        <taxon>Embryophyta</taxon>
        <taxon>Tracheophyta</taxon>
        <taxon>Spermatophyta</taxon>
        <taxon>Magnoliopsida</taxon>
        <taxon>eudicotyledons</taxon>
        <taxon>Gunneridae</taxon>
        <taxon>Pentapetalae</taxon>
        <taxon>rosids</taxon>
        <taxon>malvids</taxon>
        <taxon>Malvales</taxon>
        <taxon>Malvaceae</taxon>
        <taxon>Malvoideae</taxon>
        <taxon>Hibiscus</taxon>
    </lineage>
</organism>
<sequence length="679" mass="76293">MRTANPLLNKLQWPPIKLQESLRTLYPPDSNLNYGAYGHLIQFFTNHHLPRQAKQLHARIVLASVTPDNFLASKLISFYSKTNGLPQAHHLFDRIPQPNTFSFNALLIAYCQHNMFDDTLRLISKLRYVIRPDNFTITCLLKALVGLFCAKGLAKEVHCFVLRGGFNEDVFVSNGLITYYSKCLEFGLARKVFDKMGERDIVSWNSMISGYSQGGFYDECKVLYREMVDSLEFKPNGVTVLGVLQACGQSNDLILGMEIHRFIIENSIKMDVLICNALIALYAKCGSLDYACELFEGMSDKDEVTYSSLIYGCMFHGFTDKAMELFRQLKHPGLSTWNSVISGLFQNKQYDGVLDLVWEMQAYGFRPNAVTLSSILPTFSYFTNLSGGKEIHAYAVRNNYDHNIYVATALIDTYAKLGFLRGAQRVFDQSKCRSLIIWTAIIAAYAAHGDVDAALGYFHGMITNGIQPDPVTFTALLSACAHSGMVDQAQEIFNSMLKEYGIPPSVEHYACMVGVLSRAGRLSEATEFISKMPVEPSAKVWGALLHGASVCGDVELGKSVCDHLFEIEPENTGNYIIMANLYSQAGRWKEADMIREKMANIGLKKISGTSWIETSGGLRSFIAKDRWSERTEEIYILLEGLLGLMKEEGYTLYDKFDEDSDYVDQYCNPLKDSNATLRL</sequence>
<feature type="repeat" description="PPR" evidence="2">
    <location>
        <begin position="271"/>
        <end position="305"/>
    </location>
</feature>
<dbReference type="SUPFAM" id="SSF48452">
    <property type="entry name" value="TPR-like"/>
    <property type="match status" value="1"/>
</dbReference>
<dbReference type="EMBL" id="JBBPBM010000074">
    <property type="protein sequence ID" value="KAK8512239.1"/>
    <property type="molecule type" value="Genomic_DNA"/>
</dbReference>
<name>A0ABR2BYN9_9ROSI</name>
<comment type="caution">
    <text evidence="3">The sequence shown here is derived from an EMBL/GenBank/DDBJ whole genome shotgun (WGS) entry which is preliminary data.</text>
</comment>
<accession>A0ABR2BYN9</accession>
<dbReference type="Pfam" id="PF01535">
    <property type="entry name" value="PPR"/>
    <property type="match status" value="7"/>
</dbReference>
<dbReference type="InterPro" id="IPR011990">
    <property type="entry name" value="TPR-like_helical_dom_sf"/>
</dbReference>
<evidence type="ECO:0000313" key="4">
    <source>
        <dbReference type="Proteomes" id="UP001472677"/>
    </source>
</evidence>
<dbReference type="PANTHER" id="PTHR47926:SF472">
    <property type="entry name" value="REPEAT (PPR) SUPERFAMILY PROTEIN, PUTATIVE-RELATED"/>
    <property type="match status" value="1"/>
</dbReference>
<evidence type="ECO:0000256" key="1">
    <source>
        <dbReference type="ARBA" id="ARBA00022737"/>
    </source>
</evidence>
<dbReference type="PANTHER" id="PTHR47926">
    <property type="entry name" value="PENTATRICOPEPTIDE REPEAT-CONTAINING PROTEIN"/>
    <property type="match status" value="1"/>
</dbReference>
<dbReference type="Gene3D" id="1.25.40.10">
    <property type="entry name" value="Tetratricopeptide repeat domain"/>
    <property type="match status" value="5"/>
</dbReference>
<dbReference type="InterPro" id="IPR046960">
    <property type="entry name" value="PPR_At4g14850-like_plant"/>
</dbReference>
<feature type="repeat" description="PPR" evidence="2">
    <location>
        <begin position="333"/>
        <end position="367"/>
    </location>
</feature>
<dbReference type="NCBIfam" id="TIGR00756">
    <property type="entry name" value="PPR"/>
    <property type="match status" value="5"/>
</dbReference>
<reference evidence="3 4" key="1">
    <citation type="journal article" date="2024" name="G3 (Bethesda)">
        <title>Genome assembly of Hibiscus sabdariffa L. provides insights into metabolisms of medicinal natural products.</title>
        <authorList>
            <person name="Kim T."/>
        </authorList>
    </citation>
    <scope>NUCLEOTIDE SEQUENCE [LARGE SCALE GENOMIC DNA]</scope>
    <source>
        <strain evidence="3">TK-2024</strain>
        <tissue evidence="3">Old leaves</tissue>
    </source>
</reference>
<proteinExistence type="predicted"/>
<dbReference type="InterPro" id="IPR046848">
    <property type="entry name" value="E_motif"/>
</dbReference>
<protein>
    <recommendedName>
        <fullName evidence="5">Pentatricopeptide repeat-containing protein</fullName>
    </recommendedName>
</protein>
<feature type="repeat" description="PPR" evidence="2">
    <location>
        <begin position="434"/>
        <end position="468"/>
    </location>
</feature>
<dbReference type="Pfam" id="PF20431">
    <property type="entry name" value="E_motif"/>
    <property type="match status" value="1"/>
</dbReference>
<dbReference type="InterPro" id="IPR002885">
    <property type="entry name" value="PPR_rpt"/>
</dbReference>
<evidence type="ECO:0008006" key="5">
    <source>
        <dbReference type="Google" id="ProtNLM"/>
    </source>
</evidence>
<gene>
    <name evidence="3" type="ORF">V6N12_031964</name>
</gene>
<dbReference type="PROSITE" id="PS51375">
    <property type="entry name" value="PPR"/>
    <property type="match status" value="5"/>
</dbReference>